<evidence type="ECO:0000313" key="3">
    <source>
        <dbReference type="Proteomes" id="UP000076532"/>
    </source>
</evidence>
<feature type="compositionally biased region" description="Acidic residues" evidence="1">
    <location>
        <begin position="462"/>
        <end position="471"/>
    </location>
</feature>
<feature type="region of interest" description="Disordered" evidence="1">
    <location>
        <begin position="462"/>
        <end position="485"/>
    </location>
</feature>
<keyword evidence="3" id="KW-1185">Reference proteome</keyword>
<organism evidence="2 3">
    <name type="scientific">Athelia psychrophila</name>
    <dbReference type="NCBI Taxonomy" id="1759441"/>
    <lineage>
        <taxon>Eukaryota</taxon>
        <taxon>Fungi</taxon>
        <taxon>Dikarya</taxon>
        <taxon>Basidiomycota</taxon>
        <taxon>Agaricomycotina</taxon>
        <taxon>Agaricomycetes</taxon>
        <taxon>Agaricomycetidae</taxon>
        <taxon>Atheliales</taxon>
        <taxon>Atheliaceae</taxon>
        <taxon>Athelia</taxon>
    </lineage>
</organism>
<reference evidence="2 3" key="1">
    <citation type="journal article" date="2016" name="Mol. Biol. Evol.">
        <title>Comparative Genomics of Early-Diverging Mushroom-Forming Fungi Provides Insights into the Origins of Lignocellulose Decay Capabilities.</title>
        <authorList>
            <person name="Nagy L.G."/>
            <person name="Riley R."/>
            <person name="Tritt A."/>
            <person name="Adam C."/>
            <person name="Daum C."/>
            <person name="Floudas D."/>
            <person name="Sun H."/>
            <person name="Yadav J.S."/>
            <person name="Pangilinan J."/>
            <person name="Larsson K.H."/>
            <person name="Matsuura K."/>
            <person name="Barry K."/>
            <person name="Labutti K."/>
            <person name="Kuo R."/>
            <person name="Ohm R.A."/>
            <person name="Bhattacharya S.S."/>
            <person name="Shirouzu T."/>
            <person name="Yoshinaga Y."/>
            <person name="Martin F.M."/>
            <person name="Grigoriev I.V."/>
            <person name="Hibbett D.S."/>
        </authorList>
    </citation>
    <scope>NUCLEOTIDE SEQUENCE [LARGE SCALE GENOMIC DNA]</scope>
    <source>
        <strain evidence="2 3">CBS 109695</strain>
    </source>
</reference>
<evidence type="ECO:0000313" key="2">
    <source>
        <dbReference type="EMBL" id="KZP06649.1"/>
    </source>
</evidence>
<dbReference type="SUPFAM" id="SSF52047">
    <property type="entry name" value="RNI-like"/>
    <property type="match status" value="1"/>
</dbReference>
<accession>A0A167WZ84</accession>
<dbReference type="Gene3D" id="3.80.10.10">
    <property type="entry name" value="Ribonuclease Inhibitor"/>
    <property type="match status" value="1"/>
</dbReference>
<gene>
    <name evidence="2" type="ORF">FIBSPDRAFT_939907</name>
</gene>
<dbReference type="AlphaFoldDB" id="A0A167WZ84"/>
<name>A0A167WZ84_9AGAM</name>
<dbReference type="OrthoDB" id="3156934at2759"/>
<proteinExistence type="predicted"/>
<dbReference type="Proteomes" id="UP000076532">
    <property type="component" value="Unassembled WGS sequence"/>
</dbReference>
<dbReference type="InterPro" id="IPR032675">
    <property type="entry name" value="LRR_dom_sf"/>
</dbReference>
<protein>
    <submittedName>
        <fullName evidence="2">Uncharacterized protein</fullName>
    </submittedName>
</protein>
<sequence>MSPLEVDVLALAALTLQANIQLTANATVTVTANDSQPASIFGLPNELLAAVFFAGLEDPFLSQGPREMPFETLISHVSHHWRSLAHNTPRLWTTIMIDTLDKDHLENTANYIQRSGALSLDVSVHIPYDHGQPYPTFPTLCRFLSAEVERLQMLRVESDAGLPSLEFFFENMPKSAPRLQALEIRLPGQLRYPPHIIQDSIFPDGMPNLNSLHLVGVSLQNTTSPQCPLTSLQLHNCAYYHSSVRGAVYPFSSLTHLILSELNSMHEWESNPFILPTLKGLYLRYLADYDKILSRIVAPALDTLYLEAVTEDEMANIIAVSHSPGTQSPKFPRLRSFMLRLAGRTLSYRIWQDFMEAFQHITHFTLLDSTVYHFLQPFSAPQVPWPRLEMLSLPNLEPRLLKCVMSAVVTRASMGHPILKLQLSPALFGVGESFWRARGVEVEVVADPRAALPAACRAEEWQDDEEPDVDIDSTGLYDESDYDYY</sequence>
<evidence type="ECO:0000256" key="1">
    <source>
        <dbReference type="SAM" id="MobiDB-lite"/>
    </source>
</evidence>
<dbReference type="EMBL" id="KV417778">
    <property type="protein sequence ID" value="KZP06649.1"/>
    <property type="molecule type" value="Genomic_DNA"/>
</dbReference>